<dbReference type="Proteomes" id="UP000217696">
    <property type="component" value="Chromosome"/>
</dbReference>
<gene>
    <name evidence="6" type="primary">mcpB_23</name>
    <name evidence="6" type="ORF">CB4_04098</name>
</gene>
<accession>A0A0U4NMF1</accession>
<dbReference type="PROSITE" id="PS50111">
    <property type="entry name" value="CHEMOTAXIS_TRANSDUC_2"/>
    <property type="match status" value="1"/>
</dbReference>
<dbReference type="EMBL" id="AP017312">
    <property type="protein sequence ID" value="BAU29844.1"/>
    <property type="molecule type" value="Genomic_DNA"/>
</dbReference>
<dbReference type="SMART" id="SM00283">
    <property type="entry name" value="MA"/>
    <property type="match status" value="1"/>
</dbReference>
<dbReference type="GO" id="GO:0005886">
    <property type="term" value="C:plasma membrane"/>
    <property type="evidence" value="ECO:0007669"/>
    <property type="project" value="UniProtKB-SubCell"/>
</dbReference>
<dbReference type="SMART" id="SM00304">
    <property type="entry name" value="HAMP"/>
    <property type="match status" value="1"/>
</dbReference>
<dbReference type="InterPro" id="IPR003660">
    <property type="entry name" value="HAMP_dom"/>
</dbReference>
<keyword evidence="7" id="KW-1185">Reference proteome</keyword>
<keyword evidence="3" id="KW-0472">Membrane</keyword>
<dbReference type="KEGG" id="asoc:CB4_04098"/>
<dbReference type="GO" id="GO:0007165">
    <property type="term" value="P:signal transduction"/>
    <property type="evidence" value="ECO:0007669"/>
    <property type="project" value="UniProtKB-KW"/>
</dbReference>
<evidence type="ECO:0000313" key="7">
    <source>
        <dbReference type="Proteomes" id="UP000217696"/>
    </source>
</evidence>
<evidence type="ECO:0000256" key="4">
    <source>
        <dbReference type="ARBA" id="ARBA00023224"/>
    </source>
</evidence>
<evidence type="ECO:0000256" key="5">
    <source>
        <dbReference type="ARBA" id="ARBA00029447"/>
    </source>
</evidence>
<comment type="similarity">
    <text evidence="5">Belongs to the methyl-accepting chemotaxis (MCP) protein family.</text>
</comment>
<dbReference type="PROSITE" id="PS50885">
    <property type="entry name" value="HAMP"/>
    <property type="match status" value="1"/>
</dbReference>
<reference evidence="6 7" key="1">
    <citation type="submission" date="2015-12" db="EMBL/GenBank/DDBJ databases">
        <title>Genome sequence of Aneurinibacillus soli.</title>
        <authorList>
            <person name="Lee J.S."/>
            <person name="Lee K.C."/>
            <person name="Kim K.K."/>
            <person name="Lee B.W."/>
        </authorList>
    </citation>
    <scope>NUCLEOTIDE SEQUENCE [LARGE SCALE GENOMIC DNA]</scope>
    <source>
        <strain evidence="6 7">CB4</strain>
    </source>
</reference>
<keyword evidence="4" id="KW-0807">Transducer</keyword>
<name>A0A0U4NMF1_9BACL</name>
<evidence type="ECO:0000256" key="1">
    <source>
        <dbReference type="ARBA" id="ARBA00004236"/>
    </source>
</evidence>
<dbReference type="PANTHER" id="PTHR32089:SF112">
    <property type="entry name" value="LYSOZYME-LIKE PROTEIN-RELATED"/>
    <property type="match status" value="1"/>
</dbReference>
<comment type="subcellular location">
    <subcellularLocation>
        <location evidence="1">Cell membrane</location>
    </subcellularLocation>
</comment>
<evidence type="ECO:0000313" key="6">
    <source>
        <dbReference type="EMBL" id="BAU29844.1"/>
    </source>
</evidence>
<proteinExistence type="inferred from homology"/>
<dbReference type="Gene3D" id="6.10.340.10">
    <property type="match status" value="1"/>
</dbReference>
<keyword evidence="2" id="KW-1003">Cell membrane</keyword>
<sequence>MLAAFLLIFALFIGVISYVLIGINSHVKEIEEMERSTVPLALKADEMKLSVVQVQQFLTDISATRGLNGLNDGFEKADENAKSFTNNVKEVEVIYAGDKKNLEGLKQAFADYYTMGKKMANDYVQGGPAKGNQTMGEFDAYAEKINQQVDQFRAEALKNVQDTVAHARETIKSLIQIAVVSFIIIILLSLLISFLLSRSIVNPISRLVRSAEEISQGDLTNPIDVTSKDEVGILSASFEKMRVELHDLIVKMKNMSHTLDSSSHELSESSHQTGETSNQIAATIHEVADGASQQAESTTYVLHKMNDAIDQTKDGSLQVKQTLDQALEATRMAYEGDQSINQAIQNLESVSRTVRFATDSIHKLGRRSQEIGSIITVITDISGQTNLLALNAAIEAARAGEHGKGFAVVADEVRKLAEQSSQAAKQITDMIMDIQAETSVTVRTMESNLDAVESQVSIIAEGGKALNMIVSKVEGTEKSVHAIHEIFLSLEKTSADVLRSIEDVASITEESAASSQQVAAAAQEQSATVEELAASATELSHLAEQLKEAVAVFKVDTAR</sequence>
<dbReference type="Pfam" id="PF00672">
    <property type="entry name" value="HAMP"/>
    <property type="match status" value="1"/>
</dbReference>
<dbReference type="SUPFAM" id="SSF58104">
    <property type="entry name" value="Methyl-accepting chemotaxis protein (MCP) signaling domain"/>
    <property type="match status" value="1"/>
</dbReference>
<evidence type="ECO:0000256" key="3">
    <source>
        <dbReference type="ARBA" id="ARBA00023136"/>
    </source>
</evidence>
<dbReference type="Pfam" id="PF00015">
    <property type="entry name" value="MCPsignal"/>
    <property type="match status" value="1"/>
</dbReference>
<dbReference type="PANTHER" id="PTHR32089">
    <property type="entry name" value="METHYL-ACCEPTING CHEMOTAXIS PROTEIN MCPB"/>
    <property type="match status" value="1"/>
</dbReference>
<protein>
    <submittedName>
        <fullName evidence="6">Methyl-accepting chemotaxis protein McpB</fullName>
    </submittedName>
</protein>
<dbReference type="Gene3D" id="1.10.287.950">
    <property type="entry name" value="Methyl-accepting chemotaxis protein"/>
    <property type="match status" value="1"/>
</dbReference>
<organism evidence="6 7">
    <name type="scientific">Aneurinibacillus soli</name>
    <dbReference type="NCBI Taxonomy" id="1500254"/>
    <lineage>
        <taxon>Bacteria</taxon>
        <taxon>Bacillati</taxon>
        <taxon>Bacillota</taxon>
        <taxon>Bacilli</taxon>
        <taxon>Bacillales</taxon>
        <taxon>Paenibacillaceae</taxon>
        <taxon>Aneurinibacillus group</taxon>
        <taxon>Aneurinibacillus</taxon>
    </lineage>
</organism>
<dbReference type="InterPro" id="IPR004089">
    <property type="entry name" value="MCPsignal_dom"/>
</dbReference>
<dbReference type="CDD" id="cd06225">
    <property type="entry name" value="HAMP"/>
    <property type="match status" value="1"/>
</dbReference>
<evidence type="ECO:0000256" key="2">
    <source>
        <dbReference type="ARBA" id="ARBA00022475"/>
    </source>
</evidence>
<dbReference type="AlphaFoldDB" id="A0A0U4NMF1"/>